<keyword evidence="6" id="KW-1185">Reference proteome</keyword>
<dbReference type="SUPFAM" id="SSF56801">
    <property type="entry name" value="Acetyl-CoA synthetase-like"/>
    <property type="match status" value="1"/>
</dbReference>
<dbReference type="Pfam" id="PF00550">
    <property type="entry name" value="PP-binding"/>
    <property type="match status" value="1"/>
</dbReference>
<evidence type="ECO:0000256" key="2">
    <source>
        <dbReference type="ARBA" id="ARBA00022553"/>
    </source>
</evidence>
<reference evidence="5 6" key="1">
    <citation type="submission" date="2020-08" db="EMBL/GenBank/DDBJ databases">
        <title>Sequencing the genomes of 1000 actinobacteria strains.</title>
        <authorList>
            <person name="Klenk H.-P."/>
        </authorList>
    </citation>
    <scope>NUCLEOTIDE SEQUENCE [LARGE SCALE GENOMIC DNA]</scope>
    <source>
        <strain evidence="5 6">DSM 45362</strain>
    </source>
</reference>
<evidence type="ECO:0000259" key="4">
    <source>
        <dbReference type="PROSITE" id="PS50075"/>
    </source>
</evidence>
<dbReference type="Gene3D" id="3.40.50.1820">
    <property type="entry name" value="alpha/beta hydrolase"/>
    <property type="match status" value="1"/>
</dbReference>
<dbReference type="Gene3D" id="3.40.50.12780">
    <property type="entry name" value="N-terminal domain of ligase-like"/>
    <property type="match status" value="1"/>
</dbReference>
<dbReference type="Pfam" id="PF13193">
    <property type="entry name" value="AMP-binding_C"/>
    <property type="match status" value="1"/>
</dbReference>
<feature type="compositionally biased region" description="Basic and acidic residues" evidence="3">
    <location>
        <begin position="205"/>
        <end position="224"/>
    </location>
</feature>
<evidence type="ECO:0000256" key="1">
    <source>
        <dbReference type="ARBA" id="ARBA00022450"/>
    </source>
</evidence>
<accession>A0A841BJ62</accession>
<gene>
    <name evidence="5" type="ORF">F4553_000462</name>
</gene>
<organism evidence="5 6">
    <name type="scientific">Allocatelliglobosispora scoriae</name>
    <dbReference type="NCBI Taxonomy" id="643052"/>
    <lineage>
        <taxon>Bacteria</taxon>
        <taxon>Bacillati</taxon>
        <taxon>Actinomycetota</taxon>
        <taxon>Actinomycetes</taxon>
        <taxon>Micromonosporales</taxon>
        <taxon>Micromonosporaceae</taxon>
        <taxon>Allocatelliglobosispora</taxon>
    </lineage>
</organism>
<dbReference type="NCBIfam" id="TIGR01733">
    <property type="entry name" value="AA-adenyl-dom"/>
    <property type="match status" value="1"/>
</dbReference>
<dbReference type="InterPro" id="IPR000873">
    <property type="entry name" value="AMP-dep_synth/lig_dom"/>
</dbReference>
<name>A0A841BJ62_9ACTN</name>
<dbReference type="PROSITE" id="PS00012">
    <property type="entry name" value="PHOSPHOPANTETHEINE"/>
    <property type="match status" value="1"/>
</dbReference>
<evidence type="ECO:0000256" key="3">
    <source>
        <dbReference type="SAM" id="MobiDB-lite"/>
    </source>
</evidence>
<proteinExistence type="predicted"/>
<evidence type="ECO:0000313" key="6">
    <source>
        <dbReference type="Proteomes" id="UP000587527"/>
    </source>
</evidence>
<protein>
    <submittedName>
        <fullName evidence="5">Amino acid adenylation domain-containing protein</fullName>
    </submittedName>
</protein>
<dbReference type="GO" id="GO:0031177">
    <property type="term" value="F:phosphopantetheine binding"/>
    <property type="evidence" value="ECO:0007669"/>
    <property type="project" value="InterPro"/>
</dbReference>
<dbReference type="InterPro" id="IPR029058">
    <property type="entry name" value="AB_hydrolase_fold"/>
</dbReference>
<dbReference type="PROSITE" id="PS00455">
    <property type="entry name" value="AMP_BINDING"/>
    <property type="match status" value="1"/>
</dbReference>
<dbReference type="Gene3D" id="3.30.300.30">
    <property type="match status" value="1"/>
</dbReference>
<dbReference type="RefSeq" id="WP_184831407.1">
    <property type="nucleotide sequence ID" value="NZ_JACHMN010000001.1"/>
</dbReference>
<dbReference type="GO" id="GO:0005829">
    <property type="term" value="C:cytosol"/>
    <property type="evidence" value="ECO:0007669"/>
    <property type="project" value="TreeGrafter"/>
</dbReference>
<keyword evidence="2" id="KW-0597">Phosphoprotein</keyword>
<dbReference type="Pfam" id="PF00501">
    <property type="entry name" value="AMP-binding"/>
    <property type="match status" value="1"/>
</dbReference>
<evidence type="ECO:0000313" key="5">
    <source>
        <dbReference type="EMBL" id="MBB5867083.1"/>
    </source>
</evidence>
<dbReference type="InterPro" id="IPR020806">
    <property type="entry name" value="PKS_PP-bd"/>
</dbReference>
<dbReference type="GO" id="GO:0043041">
    <property type="term" value="P:amino acid activation for nonribosomal peptide biosynthetic process"/>
    <property type="evidence" value="ECO:0007669"/>
    <property type="project" value="TreeGrafter"/>
</dbReference>
<dbReference type="PROSITE" id="PS50075">
    <property type="entry name" value="CARRIER"/>
    <property type="match status" value="1"/>
</dbReference>
<dbReference type="PANTHER" id="PTHR45527">
    <property type="entry name" value="NONRIBOSOMAL PEPTIDE SYNTHETASE"/>
    <property type="match status" value="1"/>
</dbReference>
<dbReference type="Proteomes" id="UP000587527">
    <property type="component" value="Unassembled WGS sequence"/>
</dbReference>
<dbReference type="GO" id="GO:0044550">
    <property type="term" value="P:secondary metabolite biosynthetic process"/>
    <property type="evidence" value="ECO:0007669"/>
    <property type="project" value="TreeGrafter"/>
</dbReference>
<sequence length="689" mass="73952">MATVRLPEPDLARQRWDAVLAGVAEPVCEPARHPAEHQGTVIDYPPATLVDLVTDQARRTPGAIAVDAADARLTYADLVARSERIAAGLRSRGVGPGDLIGVELPSSAELITVLLGILAAGAAYLPLDAADPAERTAYILTDAAPVAVIATGPVAGATVWRLDDLLPGSSAERARAVWTEEPGSSAERARAVWTEEPGSFAERARAAWTEERSDEGRRRIEGARSEATQQQSEATRQHHTAYVIYTSGSTGRPKGVVVPHRAIVNRIRTLRELYPLDASDRVLQKAHIGFDVSLEEIFRPLAEGATVVPAKPGGRRDPAYLARVIRDERITLADFVPSMLEAFLREPGAAECTTLRRIQCGGEAMPADLPQRVADVLGVPLYNMYGPTETAVDATQWLVGTGTQPRIPIGLPVPNMRAYVLDTDLRPVADGGTGELYLAGAQLADGYLRRPALTAQRFTADPFGPPGSRMYRTGDLATWLPGGVLDLVGRADDQVKIRGFRVELGEVETVLRRLPGVTDTVVVLREDRPGDRRLVAYTTGTADPADTRRAAAAHLPEHMVPAAVVAMGALPTLPNGKTDRAALPAPELRAAAGRLPTGDDEQTLARLFAEVLGLPDTEPFGAETSFFDLGGHSLLAARLISRVRSVFSVELPIQTVFETPTVAGLAQWLGHAEKARPTLRRRTAQKETS</sequence>
<dbReference type="InterPro" id="IPR006162">
    <property type="entry name" value="Ppantetheine_attach_site"/>
</dbReference>
<dbReference type="InterPro" id="IPR025110">
    <property type="entry name" value="AMP-bd_C"/>
</dbReference>
<dbReference type="PANTHER" id="PTHR45527:SF1">
    <property type="entry name" value="FATTY ACID SYNTHASE"/>
    <property type="match status" value="1"/>
</dbReference>
<dbReference type="FunFam" id="3.30.300.30:FF:000010">
    <property type="entry name" value="Enterobactin synthetase component F"/>
    <property type="match status" value="1"/>
</dbReference>
<dbReference type="AlphaFoldDB" id="A0A841BJ62"/>
<dbReference type="SMART" id="SM00823">
    <property type="entry name" value="PKS_PP"/>
    <property type="match status" value="1"/>
</dbReference>
<feature type="domain" description="Carrier" evidence="4">
    <location>
        <begin position="598"/>
        <end position="673"/>
    </location>
</feature>
<dbReference type="SUPFAM" id="SSF47336">
    <property type="entry name" value="ACP-like"/>
    <property type="match status" value="1"/>
</dbReference>
<dbReference type="EMBL" id="JACHMN010000001">
    <property type="protein sequence ID" value="MBB5867083.1"/>
    <property type="molecule type" value="Genomic_DNA"/>
</dbReference>
<dbReference type="InterPro" id="IPR009081">
    <property type="entry name" value="PP-bd_ACP"/>
</dbReference>
<comment type="caution">
    <text evidence="5">The sequence shown here is derived from an EMBL/GenBank/DDBJ whole genome shotgun (WGS) entry which is preliminary data.</text>
</comment>
<dbReference type="InterPro" id="IPR042099">
    <property type="entry name" value="ANL_N_sf"/>
</dbReference>
<dbReference type="InterPro" id="IPR036736">
    <property type="entry name" value="ACP-like_sf"/>
</dbReference>
<dbReference type="InterPro" id="IPR045851">
    <property type="entry name" value="AMP-bd_C_sf"/>
</dbReference>
<dbReference type="FunFam" id="2.30.38.10:FF:000001">
    <property type="entry name" value="Non-ribosomal peptide synthetase PvdI"/>
    <property type="match status" value="1"/>
</dbReference>
<feature type="region of interest" description="Disordered" evidence="3">
    <location>
        <begin position="205"/>
        <end position="238"/>
    </location>
</feature>
<dbReference type="InterPro" id="IPR020845">
    <property type="entry name" value="AMP-binding_CS"/>
</dbReference>
<dbReference type="InterPro" id="IPR010071">
    <property type="entry name" value="AA_adenyl_dom"/>
</dbReference>
<keyword evidence="1" id="KW-0596">Phosphopantetheine</keyword>